<proteinExistence type="inferred from homology"/>
<dbReference type="Pfam" id="PF03171">
    <property type="entry name" value="2OG-FeII_Oxy"/>
    <property type="match status" value="1"/>
</dbReference>
<keyword evidence="2" id="KW-0560">Oxidoreductase</keyword>
<dbReference type="PANTHER" id="PTHR47990">
    <property type="entry name" value="2-OXOGLUTARATE (2OG) AND FE(II)-DEPENDENT OXYGENASE SUPERFAMILY PROTEIN-RELATED"/>
    <property type="match status" value="1"/>
</dbReference>
<dbReference type="AlphaFoldDB" id="A0A2W1JSD4"/>
<comment type="similarity">
    <text evidence="2">Belongs to the iron/ascorbate-dependent oxidoreductase family.</text>
</comment>
<dbReference type="Pfam" id="PF14226">
    <property type="entry name" value="DIOX_N"/>
    <property type="match status" value="1"/>
</dbReference>
<evidence type="ECO:0000256" key="1">
    <source>
        <dbReference type="ARBA" id="ARBA00004792"/>
    </source>
</evidence>
<evidence type="ECO:0000256" key="2">
    <source>
        <dbReference type="RuleBase" id="RU003682"/>
    </source>
</evidence>
<dbReference type="EMBL" id="PQWO01000013">
    <property type="protein sequence ID" value="PZD71921.1"/>
    <property type="molecule type" value="Genomic_DNA"/>
</dbReference>
<dbReference type="OrthoDB" id="21825at2"/>
<name>A0A2W1JSD4_9CYAN</name>
<dbReference type="InterPro" id="IPR005123">
    <property type="entry name" value="Oxoglu/Fe-dep_dioxygenase_dom"/>
</dbReference>
<keyword evidence="2" id="KW-0479">Metal-binding</keyword>
<dbReference type="Gene3D" id="2.60.120.330">
    <property type="entry name" value="B-lactam Antibiotic, Isopenicillin N Synthase, Chain"/>
    <property type="match status" value="1"/>
</dbReference>
<feature type="domain" description="Fe2OG dioxygenase" evidence="3">
    <location>
        <begin position="142"/>
        <end position="249"/>
    </location>
</feature>
<dbReference type="GO" id="GO:0046872">
    <property type="term" value="F:metal ion binding"/>
    <property type="evidence" value="ECO:0007669"/>
    <property type="project" value="UniProtKB-KW"/>
</dbReference>
<accession>A0A2W1JSD4</accession>
<evidence type="ECO:0000259" key="3">
    <source>
        <dbReference type="PROSITE" id="PS51471"/>
    </source>
</evidence>
<dbReference type="InterPro" id="IPR027443">
    <property type="entry name" value="IPNS-like_sf"/>
</dbReference>
<protein>
    <recommendedName>
        <fullName evidence="3">Fe2OG dioxygenase domain-containing protein</fullName>
    </recommendedName>
</protein>
<dbReference type="InterPro" id="IPR044861">
    <property type="entry name" value="IPNS-like_FE2OG_OXY"/>
</dbReference>
<evidence type="ECO:0000313" key="4">
    <source>
        <dbReference type="EMBL" id="PZD71921.1"/>
    </source>
</evidence>
<dbReference type="SUPFAM" id="SSF51197">
    <property type="entry name" value="Clavaminate synthase-like"/>
    <property type="match status" value="1"/>
</dbReference>
<dbReference type="RefSeq" id="WP_110987535.1">
    <property type="nucleotide sequence ID" value="NZ_CAWNWM010000013.1"/>
</dbReference>
<dbReference type="GO" id="GO:0016491">
    <property type="term" value="F:oxidoreductase activity"/>
    <property type="evidence" value="ECO:0007669"/>
    <property type="project" value="UniProtKB-KW"/>
</dbReference>
<comment type="pathway">
    <text evidence="1">Antibiotic biosynthesis.</text>
</comment>
<keyword evidence="5" id="KW-1185">Reference proteome</keyword>
<keyword evidence="2" id="KW-0408">Iron</keyword>
<reference evidence="4 5" key="1">
    <citation type="journal article" date="2018" name="Sci. Rep.">
        <title>A novel species of the marine cyanobacterium Acaryochloris with a unique pigment content and lifestyle.</title>
        <authorList>
            <person name="Partensky F."/>
            <person name="Six C."/>
            <person name="Ratin M."/>
            <person name="Garczarek L."/>
            <person name="Vaulot D."/>
            <person name="Probert I."/>
            <person name="Calteau A."/>
            <person name="Gourvil P."/>
            <person name="Marie D."/>
            <person name="Grebert T."/>
            <person name="Bouchier C."/>
            <person name="Le Panse S."/>
            <person name="Gachenot M."/>
            <person name="Rodriguez F."/>
            <person name="Garrido J.L."/>
        </authorList>
    </citation>
    <scope>NUCLEOTIDE SEQUENCE [LARGE SCALE GENOMIC DNA]</scope>
    <source>
        <strain evidence="4 5">RCC1774</strain>
    </source>
</reference>
<dbReference type="InterPro" id="IPR026992">
    <property type="entry name" value="DIOX_N"/>
</dbReference>
<organism evidence="4 5">
    <name type="scientific">Acaryochloris thomasi RCC1774</name>
    <dbReference type="NCBI Taxonomy" id="1764569"/>
    <lineage>
        <taxon>Bacteria</taxon>
        <taxon>Bacillati</taxon>
        <taxon>Cyanobacteriota</taxon>
        <taxon>Cyanophyceae</taxon>
        <taxon>Acaryochloridales</taxon>
        <taxon>Acaryochloridaceae</taxon>
        <taxon>Acaryochloris</taxon>
        <taxon>Acaryochloris thomasi</taxon>
    </lineage>
</organism>
<dbReference type="PROSITE" id="PS51471">
    <property type="entry name" value="FE2OG_OXY"/>
    <property type="match status" value="1"/>
</dbReference>
<gene>
    <name evidence="4" type="ORF">C1752_04295</name>
</gene>
<dbReference type="InterPro" id="IPR050231">
    <property type="entry name" value="Iron_ascorbate_oxido_reductase"/>
</dbReference>
<comment type="caution">
    <text evidence="4">The sequence shown here is derived from an EMBL/GenBank/DDBJ whole genome shotgun (WGS) entry which is preliminary data.</text>
</comment>
<sequence>MLHPLEYRDPQTPEALARCLHETGFAVLGHPPIAEQLVQAVYQDWATFFTSEQKHNHTFEPEQQSGYFPFQLEQAKGHTVPDLKEFFHLYPWTDLPAGIGDNTHQLFQQLNQLASELLVWVEQFAPETVSFTEPLGRMIDGSQETLLRLIHYPPLAEAIPPGAIRAAAHEDINLITLLPAATAMGLELLDPQENWVSVPCSPGDIVINGGDMLQMASGGYYRSATHRVINPEGPMSATSRFSMPLFLHPRREVVLAGTTTARAYLLERLAEIGLLADGRKPLS</sequence>
<dbReference type="Proteomes" id="UP000248857">
    <property type="component" value="Unassembled WGS sequence"/>
</dbReference>
<evidence type="ECO:0000313" key="5">
    <source>
        <dbReference type="Proteomes" id="UP000248857"/>
    </source>
</evidence>